<dbReference type="AlphaFoldDB" id="A0A397VQA0"/>
<dbReference type="EMBL" id="QKWP01000205">
    <property type="protein sequence ID" value="RIB24695.1"/>
    <property type="molecule type" value="Genomic_DNA"/>
</dbReference>
<feature type="signal peptide" evidence="1">
    <location>
        <begin position="1"/>
        <end position="23"/>
    </location>
</feature>
<dbReference type="Proteomes" id="UP000266673">
    <property type="component" value="Unassembled WGS sequence"/>
</dbReference>
<protein>
    <submittedName>
        <fullName evidence="2">Uncharacterized protein</fullName>
    </submittedName>
</protein>
<comment type="caution">
    <text evidence="2">The sequence shown here is derived from an EMBL/GenBank/DDBJ whole genome shotgun (WGS) entry which is preliminary data.</text>
</comment>
<organism evidence="2 3">
    <name type="scientific">Gigaspora rosea</name>
    <dbReference type="NCBI Taxonomy" id="44941"/>
    <lineage>
        <taxon>Eukaryota</taxon>
        <taxon>Fungi</taxon>
        <taxon>Fungi incertae sedis</taxon>
        <taxon>Mucoromycota</taxon>
        <taxon>Glomeromycotina</taxon>
        <taxon>Glomeromycetes</taxon>
        <taxon>Diversisporales</taxon>
        <taxon>Gigasporaceae</taxon>
        <taxon>Gigaspora</taxon>
    </lineage>
</organism>
<proteinExistence type="predicted"/>
<evidence type="ECO:0000256" key="1">
    <source>
        <dbReference type="SAM" id="SignalP"/>
    </source>
</evidence>
<gene>
    <name evidence="2" type="ORF">C2G38_2241863</name>
</gene>
<reference evidence="2 3" key="1">
    <citation type="submission" date="2018-06" db="EMBL/GenBank/DDBJ databases">
        <title>Comparative genomics reveals the genomic features of Rhizophagus irregularis, R. cerebriforme, R. diaphanum and Gigaspora rosea, and their symbiotic lifestyle signature.</title>
        <authorList>
            <person name="Morin E."/>
            <person name="San Clemente H."/>
            <person name="Chen E.C.H."/>
            <person name="De La Providencia I."/>
            <person name="Hainaut M."/>
            <person name="Kuo A."/>
            <person name="Kohler A."/>
            <person name="Murat C."/>
            <person name="Tang N."/>
            <person name="Roy S."/>
            <person name="Loubradou J."/>
            <person name="Henrissat B."/>
            <person name="Grigoriev I.V."/>
            <person name="Corradi N."/>
            <person name="Roux C."/>
            <person name="Martin F.M."/>
        </authorList>
    </citation>
    <scope>NUCLEOTIDE SEQUENCE [LARGE SCALE GENOMIC DNA]</scope>
    <source>
        <strain evidence="2 3">DAOM 194757</strain>
    </source>
</reference>
<feature type="chain" id="PRO_5017452365" evidence="1">
    <location>
        <begin position="24"/>
        <end position="133"/>
    </location>
</feature>
<keyword evidence="3" id="KW-1185">Reference proteome</keyword>
<keyword evidence="1" id="KW-0732">Signal</keyword>
<dbReference type="OrthoDB" id="2396538at2759"/>
<sequence>MLKTRIIATLIALFAFLITYLHATPVRRDDSQSAVAVLKKLDGKVTIEQFDESTLLVKGKFNKGINDKNPDHYFVQFDGSIYAFSDLNITTSPPGTDSWSTTIYTGKVSDTIDQFFTVKKNNKVIDQATIVKD</sequence>
<name>A0A397VQA0_9GLOM</name>
<evidence type="ECO:0000313" key="3">
    <source>
        <dbReference type="Proteomes" id="UP000266673"/>
    </source>
</evidence>
<accession>A0A397VQA0</accession>
<evidence type="ECO:0000313" key="2">
    <source>
        <dbReference type="EMBL" id="RIB24695.1"/>
    </source>
</evidence>